<feature type="compositionally biased region" description="Polar residues" evidence="1">
    <location>
        <begin position="59"/>
        <end position="81"/>
    </location>
</feature>
<dbReference type="EMBL" id="CABFPH010000060">
    <property type="protein sequence ID" value="VUD73128.1"/>
    <property type="molecule type" value="Genomic_DNA"/>
</dbReference>
<dbReference type="Proteomes" id="UP000410984">
    <property type="component" value="Unassembled WGS sequence"/>
</dbReference>
<dbReference type="AlphaFoldDB" id="A0A509EG37"/>
<name>A0A509EG37_9HYPH</name>
<protein>
    <submittedName>
        <fullName evidence="2">Uncharacterized protein</fullName>
    </submittedName>
</protein>
<accession>A0A509EG37</accession>
<proteinExistence type="predicted"/>
<organism evidence="2 3">
    <name type="scientific">Methylobacterium symbioticum</name>
    <dbReference type="NCBI Taxonomy" id="2584084"/>
    <lineage>
        <taxon>Bacteria</taxon>
        <taxon>Pseudomonadati</taxon>
        <taxon>Pseudomonadota</taxon>
        <taxon>Alphaproteobacteria</taxon>
        <taxon>Hyphomicrobiales</taxon>
        <taxon>Methylobacteriaceae</taxon>
        <taxon>Methylobacterium</taxon>
    </lineage>
</organism>
<keyword evidence="3" id="KW-1185">Reference proteome</keyword>
<evidence type="ECO:0000256" key="1">
    <source>
        <dbReference type="SAM" id="MobiDB-lite"/>
    </source>
</evidence>
<sequence length="99" mass="10134">MKAEPTAVLAPDGVMVQLVPADLTLVAATPGRTEAGHGRKVVRRTVATRHVAATRQVALNPQSTAGSESDSQPSEPASTQGKIDPIGDLIRGLGLGNNS</sequence>
<feature type="region of interest" description="Disordered" evidence="1">
    <location>
        <begin position="53"/>
        <end position="99"/>
    </location>
</feature>
<gene>
    <name evidence="2" type="ORF">MET9862_03742</name>
</gene>
<evidence type="ECO:0000313" key="2">
    <source>
        <dbReference type="EMBL" id="VUD73128.1"/>
    </source>
</evidence>
<reference evidence="2 3" key="1">
    <citation type="submission" date="2019-06" db="EMBL/GenBank/DDBJ databases">
        <authorList>
            <person name="Rodrigo-Torres L."/>
            <person name="Arahal R. D."/>
            <person name="Lucena T."/>
        </authorList>
    </citation>
    <scope>NUCLEOTIDE SEQUENCE [LARGE SCALE GENOMIC DNA]</scope>
    <source>
        <strain evidence="2 3">SB0023/3</strain>
    </source>
</reference>
<evidence type="ECO:0000313" key="3">
    <source>
        <dbReference type="Proteomes" id="UP000410984"/>
    </source>
</evidence>